<sequence length="240" mass="26503">MWTAMAQAKAPALQMCYRSIKTSPQEAAKLMYKLDIRQAMCGELCMSILIKTAAGRVATRLGKVLHHPPQTSKPRDEKIRIERGAWYTPVSPGPQPVLEHQIFISASQFLGSIRAHVRQCFCGSGVPSHFRPAGSQPKLPAGMDPMACLASSRSRAQFRQVKGRQDPAQAHLPSSSAAIPRHNTHAALFTRLDAVLDLCHYPIAKVTRSWNAFHFQIQGHMHEASARLSICMVKATRMAS</sequence>
<organism evidence="1 2">
    <name type="scientific">Polyplosphaeria fusca</name>
    <dbReference type="NCBI Taxonomy" id="682080"/>
    <lineage>
        <taxon>Eukaryota</taxon>
        <taxon>Fungi</taxon>
        <taxon>Dikarya</taxon>
        <taxon>Ascomycota</taxon>
        <taxon>Pezizomycotina</taxon>
        <taxon>Dothideomycetes</taxon>
        <taxon>Pleosporomycetidae</taxon>
        <taxon>Pleosporales</taxon>
        <taxon>Tetraplosphaeriaceae</taxon>
        <taxon>Polyplosphaeria</taxon>
    </lineage>
</organism>
<keyword evidence="2" id="KW-1185">Reference proteome</keyword>
<dbReference type="Proteomes" id="UP000799444">
    <property type="component" value="Unassembled WGS sequence"/>
</dbReference>
<protein>
    <submittedName>
        <fullName evidence="1">Uncharacterized protein</fullName>
    </submittedName>
</protein>
<dbReference type="EMBL" id="ML996285">
    <property type="protein sequence ID" value="KAF2728320.1"/>
    <property type="molecule type" value="Genomic_DNA"/>
</dbReference>
<evidence type="ECO:0000313" key="2">
    <source>
        <dbReference type="Proteomes" id="UP000799444"/>
    </source>
</evidence>
<name>A0A9P4QME8_9PLEO</name>
<comment type="caution">
    <text evidence="1">The sequence shown here is derived from an EMBL/GenBank/DDBJ whole genome shotgun (WGS) entry which is preliminary data.</text>
</comment>
<dbReference type="AlphaFoldDB" id="A0A9P4QME8"/>
<gene>
    <name evidence="1" type="ORF">EJ04DRAFT_101942</name>
</gene>
<evidence type="ECO:0000313" key="1">
    <source>
        <dbReference type="EMBL" id="KAF2728320.1"/>
    </source>
</evidence>
<proteinExistence type="predicted"/>
<accession>A0A9P4QME8</accession>
<reference evidence="1" key="1">
    <citation type="journal article" date="2020" name="Stud. Mycol.">
        <title>101 Dothideomycetes genomes: a test case for predicting lifestyles and emergence of pathogens.</title>
        <authorList>
            <person name="Haridas S."/>
            <person name="Albert R."/>
            <person name="Binder M."/>
            <person name="Bloem J."/>
            <person name="Labutti K."/>
            <person name="Salamov A."/>
            <person name="Andreopoulos B."/>
            <person name="Baker S."/>
            <person name="Barry K."/>
            <person name="Bills G."/>
            <person name="Bluhm B."/>
            <person name="Cannon C."/>
            <person name="Castanera R."/>
            <person name="Culley D."/>
            <person name="Daum C."/>
            <person name="Ezra D."/>
            <person name="Gonzalez J."/>
            <person name="Henrissat B."/>
            <person name="Kuo A."/>
            <person name="Liang C."/>
            <person name="Lipzen A."/>
            <person name="Lutzoni F."/>
            <person name="Magnuson J."/>
            <person name="Mondo S."/>
            <person name="Nolan M."/>
            <person name="Ohm R."/>
            <person name="Pangilinan J."/>
            <person name="Park H.-J."/>
            <person name="Ramirez L."/>
            <person name="Alfaro M."/>
            <person name="Sun H."/>
            <person name="Tritt A."/>
            <person name="Yoshinaga Y."/>
            <person name="Zwiers L.-H."/>
            <person name="Turgeon B."/>
            <person name="Goodwin S."/>
            <person name="Spatafora J."/>
            <person name="Crous P."/>
            <person name="Grigoriev I."/>
        </authorList>
    </citation>
    <scope>NUCLEOTIDE SEQUENCE</scope>
    <source>
        <strain evidence="1">CBS 125425</strain>
    </source>
</reference>